<evidence type="ECO:0000259" key="4">
    <source>
        <dbReference type="Pfam" id="PF03816"/>
    </source>
</evidence>
<dbReference type="Gene3D" id="3.30.70.2390">
    <property type="match status" value="1"/>
</dbReference>
<name>A0A1A3U5V1_MYCSD</name>
<dbReference type="NCBIfam" id="TIGR00350">
    <property type="entry name" value="lytR_cpsA_psr"/>
    <property type="match status" value="1"/>
</dbReference>
<evidence type="ECO:0000256" key="3">
    <source>
        <dbReference type="SAM" id="Phobius"/>
    </source>
</evidence>
<dbReference type="Pfam" id="PF03816">
    <property type="entry name" value="LytR_cpsA_psr"/>
    <property type="match status" value="1"/>
</dbReference>
<reference evidence="7" key="1">
    <citation type="submission" date="2016-06" db="EMBL/GenBank/DDBJ databases">
        <authorList>
            <person name="Sutton G."/>
            <person name="Brinkac L."/>
            <person name="Sanka R."/>
            <person name="Adams M."/>
            <person name="Lau E."/>
            <person name="Garcia-Basteiro A."/>
            <person name="Lopez-Varela E."/>
            <person name="Palencia S."/>
        </authorList>
    </citation>
    <scope>NUCLEOTIDE SEQUENCE [LARGE SCALE GENOMIC DNA]</scope>
    <source>
        <strain evidence="7">1274684.2</strain>
    </source>
</reference>
<evidence type="ECO:0000259" key="5">
    <source>
        <dbReference type="Pfam" id="PF13399"/>
    </source>
</evidence>
<feature type="domain" description="LytR/CpsA/Psr regulator C-terminal" evidence="5">
    <location>
        <begin position="612"/>
        <end position="696"/>
    </location>
</feature>
<dbReference type="EMBL" id="LZMF01000032">
    <property type="protein sequence ID" value="OBK90047.1"/>
    <property type="molecule type" value="Genomic_DNA"/>
</dbReference>
<keyword evidence="3" id="KW-0472">Membrane</keyword>
<feature type="compositionally biased region" description="Acidic residues" evidence="2">
    <location>
        <begin position="92"/>
        <end position="112"/>
    </location>
</feature>
<evidence type="ECO:0000313" key="6">
    <source>
        <dbReference type="EMBL" id="OBK90047.1"/>
    </source>
</evidence>
<dbReference type="Pfam" id="PF13399">
    <property type="entry name" value="LytR_C"/>
    <property type="match status" value="1"/>
</dbReference>
<evidence type="ECO:0000256" key="2">
    <source>
        <dbReference type="SAM" id="MobiDB-lite"/>
    </source>
</evidence>
<feature type="compositionally biased region" description="Low complexity" evidence="2">
    <location>
        <begin position="565"/>
        <end position="600"/>
    </location>
</feature>
<keyword evidence="3" id="KW-1133">Transmembrane helix</keyword>
<evidence type="ECO:0000256" key="1">
    <source>
        <dbReference type="ARBA" id="ARBA00006068"/>
    </source>
</evidence>
<proteinExistence type="inferred from homology"/>
<comment type="similarity">
    <text evidence="1">Belongs to the LytR/CpsA/Psr (LCP) family.</text>
</comment>
<accession>A0A1A3U5V1</accession>
<sequence>MSDGDNATPGPWAPDGRDDGDHQVLTMAAPGPAPWERWQTPAQDAAPAPRRSASSRRRNGGDGSVSVADLIARVNSGVPPSGGRSRRRAAPEPEDELTPEEWEDESAPEPEAESWPAFDVVDAPDFEAFEPFEALEATDIADVAYPSELPDLDLIHGTQPDDTAEPDWADWDGFEPTTELPDVAGEILRVDPPGGDYEAEDAGDEPRPHKTRRRAMVAGRMVAAMMAVLALVLTGSAWQWSTSKNRSLNHVNALDPNSQDILDAAGQYGDENFLIVGADTRAGANSEIGAGTTEDAEGARSDTIMLVNIPADRRRVVVVSFPRDLAITPIKCDVWNPETGAYGSIYDADTGTYSAETVYTETKLNSTYAFGGPKCLVKEIQKLSGLAVNRFMAVDFVGFGKMVDALGGVEVCTTSPLYDLELGSVLEHSGRQRINGGTALSYVRARNVTTEDNGDYGRIKRQQLFLSSLLRSLISTNTFFSPTKLNNVVNMFIGDSYVDNVKTKDLVNLGQSLQKVAAGHITFVTVPTSETDENGDEVPRMDDMRALFDAIINDDPLPGENDHNATSVSTTTASPTTQSPAQSSAAQSSAAPAGPSKPQSEQVRAVATSPGDVTVRVSNATDVSGLAASTSEGLQRWGFDVDSADDYPGTVKATKVLFSPGNEQAAATVASALSGAPIERVTGLGSIVRVVLGSDFRSVTKPAGTGAQLNVQLNRGASVEPTELPDDLTVTNAADTTCE</sequence>
<dbReference type="PANTHER" id="PTHR33392">
    <property type="entry name" value="POLYISOPRENYL-TEICHOIC ACID--PEPTIDOGLYCAN TEICHOIC ACID TRANSFERASE TAGU"/>
    <property type="match status" value="1"/>
</dbReference>
<organism evidence="6 7">
    <name type="scientific">Mycolicibacter sinensis (strain JDM601)</name>
    <name type="common">Mycobacterium sinense</name>
    <dbReference type="NCBI Taxonomy" id="875328"/>
    <lineage>
        <taxon>Bacteria</taxon>
        <taxon>Bacillati</taxon>
        <taxon>Actinomycetota</taxon>
        <taxon>Actinomycetes</taxon>
        <taxon>Mycobacteriales</taxon>
        <taxon>Mycobacteriaceae</taxon>
        <taxon>Mycolicibacter</taxon>
    </lineage>
</organism>
<dbReference type="RefSeq" id="WP_065023528.1">
    <property type="nucleotide sequence ID" value="NZ_LZMF01000032.1"/>
</dbReference>
<dbReference type="InterPro" id="IPR050922">
    <property type="entry name" value="LytR/CpsA/Psr_CW_biosynth"/>
</dbReference>
<dbReference type="InterPro" id="IPR004474">
    <property type="entry name" value="LytR_CpsA_psr"/>
</dbReference>
<dbReference type="Gene3D" id="3.40.630.190">
    <property type="entry name" value="LCP protein"/>
    <property type="match status" value="1"/>
</dbReference>
<dbReference type="Proteomes" id="UP000093759">
    <property type="component" value="Unassembled WGS sequence"/>
</dbReference>
<dbReference type="AlphaFoldDB" id="A0A1A3U5V1"/>
<feature type="region of interest" description="Disordered" evidence="2">
    <location>
        <begin position="192"/>
        <end position="211"/>
    </location>
</feature>
<feature type="transmembrane region" description="Helical" evidence="3">
    <location>
        <begin position="217"/>
        <end position="240"/>
    </location>
</feature>
<dbReference type="PANTHER" id="PTHR33392:SF6">
    <property type="entry name" value="POLYISOPRENYL-TEICHOIC ACID--PEPTIDOGLYCAN TEICHOIC ACID TRANSFERASE TAGU"/>
    <property type="match status" value="1"/>
</dbReference>
<dbReference type="InterPro" id="IPR027381">
    <property type="entry name" value="LytR/CpsA/Psr_C"/>
</dbReference>
<feature type="domain" description="Cell envelope-related transcriptional attenuator" evidence="4">
    <location>
        <begin position="300"/>
        <end position="473"/>
    </location>
</feature>
<evidence type="ECO:0000313" key="7">
    <source>
        <dbReference type="Proteomes" id="UP000093759"/>
    </source>
</evidence>
<gene>
    <name evidence="6" type="ORF">A5648_18495</name>
</gene>
<comment type="caution">
    <text evidence="6">The sequence shown here is derived from an EMBL/GenBank/DDBJ whole genome shotgun (WGS) entry which is preliminary data.</text>
</comment>
<feature type="compositionally biased region" description="Low complexity" evidence="2">
    <location>
        <begin position="41"/>
        <end position="52"/>
    </location>
</feature>
<feature type="region of interest" description="Disordered" evidence="2">
    <location>
        <begin position="553"/>
        <end position="610"/>
    </location>
</feature>
<keyword evidence="3" id="KW-0812">Transmembrane</keyword>
<protein>
    <submittedName>
        <fullName evidence="6">Transcriptional regulator</fullName>
    </submittedName>
</protein>
<feature type="region of interest" description="Disordered" evidence="2">
    <location>
        <begin position="1"/>
        <end position="114"/>
    </location>
</feature>